<name>A0A0C3F1G9_PILCF</name>
<accession>A0A0C3F1G9</accession>
<evidence type="ECO:0000313" key="1">
    <source>
        <dbReference type="EMBL" id="KIM73796.1"/>
    </source>
</evidence>
<proteinExistence type="predicted"/>
<dbReference type="HOGENOM" id="CLU_2868496_0_0_1"/>
<keyword evidence="2" id="KW-1185">Reference proteome</keyword>
<gene>
    <name evidence="1" type="ORF">PILCRDRAFT_828765</name>
</gene>
<dbReference type="AlphaFoldDB" id="A0A0C3F1G9"/>
<reference evidence="2" key="2">
    <citation type="submission" date="2015-01" db="EMBL/GenBank/DDBJ databases">
        <title>Evolutionary Origins and Diversification of the Mycorrhizal Mutualists.</title>
        <authorList>
            <consortium name="DOE Joint Genome Institute"/>
            <consortium name="Mycorrhizal Genomics Consortium"/>
            <person name="Kohler A."/>
            <person name="Kuo A."/>
            <person name="Nagy L.G."/>
            <person name="Floudas D."/>
            <person name="Copeland A."/>
            <person name="Barry K.W."/>
            <person name="Cichocki N."/>
            <person name="Veneault-Fourrey C."/>
            <person name="LaButti K."/>
            <person name="Lindquist E.A."/>
            <person name="Lipzen A."/>
            <person name="Lundell T."/>
            <person name="Morin E."/>
            <person name="Murat C."/>
            <person name="Riley R."/>
            <person name="Ohm R."/>
            <person name="Sun H."/>
            <person name="Tunlid A."/>
            <person name="Henrissat B."/>
            <person name="Grigoriev I.V."/>
            <person name="Hibbett D.S."/>
            <person name="Martin F."/>
        </authorList>
    </citation>
    <scope>NUCLEOTIDE SEQUENCE [LARGE SCALE GENOMIC DNA]</scope>
    <source>
        <strain evidence="2">F 1598</strain>
    </source>
</reference>
<protein>
    <submittedName>
        <fullName evidence="1">Uncharacterized protein</fullName>
    </submittedName>
</protein>
<organism evidence="1 2">
    <name type="scientific">Piloderma croceum (strain F 1598)</name>
    <dbReference type="NCBI Taxonomy" id="765440"/>
    <lineage>
        <taxon>Eukaryota</taxon>
        <taxon>Fungi</taxon>
        <taxon>Dikarya</taxon>
        <taxon>Basidiomycota</taxon>
        <taxon>Agaricomycotina</taxon>
        <taxon>Agaricomycetes</taxon>
        <taxon>Agaricomycetidae</taxon>
        <taxon>Atheliales</taxon>
        <taxon>Atheliaceae</taxon>
        <taxon>Piloderma</taxon>
    </lineage>
</organism>
<evidence type="ECO:0000313" key="2">
    <source>
        <dbReference type="Proteomes" id="UP000054166"/>
    </source>
</evidence>
<dbReference type="Proteomes" id="UP000054166">
    <property type="component" value="Unassembled WGS sequence"/>
</dbReference>
<reference evidence="1 2" key="1">
    <citation type="submission" date="2014-04" db="EMBL/GenBank/DDBJ databases">
        <authorList>
            <consortium name="DOE Joint Genome Institute"/>
            <person name="Kuo A."/>
            <person name="Tarkka M."/>
            <person name="Buscot F."/>
            <person name="Kohler A."/>
            <person name="Nagy L.G."/>
            <person name="Floudas D."/>
            <person name="Copeland A."/>
            <person name="Barry K.W."/>
            <person name="Cichocki N."/>
            <person name="Veneault-Fourrey C."/>
            <person name="LaButti K."/>
            <person name="Lindquist E.A."/>
            <person name="Lipzen A."/>
            <person name="Lundell T."/>
            <person name="Morin E."/>
            <person name="Murat C."/>
            <person name="Sun H."/>
            <person name="Tunlid A."/>
            <person name="Henrissat B."/>
            <person name="Grigoriev I.V."/>
            <person name="Hibbett D.S."/>
            <person name="Martin F."/>
            <person name="Nordberg H.P."/>
            <person name="Cantor M.N."/>
            <person name="Hua S.X."/>
        </authorList>
    </citation>
    <scope>NUCLEOTIDE SEQUENCE [LARGE SCALE GENOMIC DNA]</scope>
    <source>
        <strain evidence="1 2">F 1598</strain>
    </source>
</reference>
<dbReference type="InParanoid" id="A0A0C3F1G9"/>
<sequence>MVASLRFNFRVCGAGYLVDALLPVIVHLCITCQALLLERLAFSVGATDHRLMTSAACVCLYGFV</sequence>
<dbReference type="EMBL" id="KN833073">
    <property type="protein sequence ID" value="KIM73796.1"/>
    <property type="molecule type" value="Genomic_DNA"/>
</dbReference>